<dbReference type="AlphaFoldDB" id="A0A8X8BRJ9"/>
<evidence type="ECO:0000313" key="8">
    <source>
        <dbReference type="EMBL" id="KAG2463696.1"/>
    </source>
</evidence>
<evidence type="ECO:0000256" key="7">
    <source>
        <dbReference type="SAM" id="Phobius"/>
    </source>
</evidence>
<comment type="subcellular location">
    <subcellularLocation>
        <location evidence="1">Membrane</location>
    </subcellularLocation>
</comment>
<dbReference type="GO" id="GO:0016020">
    <property type="term" value="C:membrane"/>
    <property type="evidence" value="ECO:0007669"/>
    <property type="project" value="UniProtKB-SubCell"/>
</dbReference>
<keyword evidence="3 7" id="KW-0812">Transmembrane</keyword>
<evidence type="ECO:0000256" key="6">
    <source>
        <dbReference type="SAM" id="MobiDB-lite"/>
    </source>
</evidence>
<accession>A0A8X8BRJ9</accession>
<evidence type="ECO:0000256" key="4">
    <source>
        <dbReference type="ARBA" id="ARBA00022989"/>
    </source>
</evidence>
<name>A0A8X8BRJ9_POLSE</name>
<evidence type="ECO:0000313" key="9">
    <source>
        <dbReference type="Proteomes" id="UP000886611"/>
    </source>
</evidence>
<comment type="caution">
    <text evidence="8">The sequence shown here is derived from an EMBL/GenBank/DDBJ whole genome shotgun (WGS) entry which is preliminary data.</text>
</comment>
<dbReference type="InterPro" id="IPR007593">
    <property type="entry name" value="CD225/Dispanin_fam"/>
</dbReference>
<organism evidence="8 9">
    <name type="scientific">Polypterus senegalus</name>
    <name type="common">Senegal bichir</name>
    <dbReference type="NCBI Taxonomy" id="55291"/>
    <lineage>
        <taxon>Eukaryota</taxon>
        <taxon>Metazoa</taxon>
        <taxon>Chordata</taxon>
        <taxon>Craniata</taxon>
        <taxon>Vertebrata</taxon>
        <taxon>Euteleostomi</taxon>
        <taxon>Actinopterygii</taxon>
        <taxon>Polypteriformes</taxon>
        <taxon>Polypteridae</taxon>
        <taxon>Polypterus</taxon>
    </lineage>
</organism>
<keyword evidence="9" id="KW-1185">Reference proteome</keyword>
<evidence type="ECO:0000256" key="2">
    <source>
        <dbReference type="ARBA" id="ARBA00006843"/>
    </source>
</evidence>
<comment type="similarity">
    <text evidence="2">Belongs to the CD225/Dispanin family.</text>
</comment>
<protein>
    <submittedName>
        <fullName evidence="8">TM265 protein</fullName>
    </submittedName>
</protein>
<feature type="non-terminal residue" evidence="8">
    <location>
        <position position="169"/>
    </location>
</feature>
<proteinExistence type="inferred from homology"/>
<keyword evidence="5 7" id="KW-0472">Membrane</keyword>
<keyword evidence="4 7" id="KW-1133">Transmembrane helix</keyword>
<sequence length="169" mass="18355">MNKPQLGGRPPEVPRTCGDIAERPRTSGIGDRPPPGEEGTHHLTEDLLAQYSSLPTLSMAHPNVDGHRDSKETTPLNGDEATPSVSRCHNDYRKLSIASIICGLSCLGIMALINSVKAQEKRTSDPELAEQCALKARKFSLLAIVLWVAILVLVPTLMTVVSYLLTFID</sequence>
<feature type="transmembrane region" description="Helical" evidence="7">
    <location>
        <begin position="95"/>
        <end position="113"/>
    </location>
</feature>
<dbReference type="Pfam" id="PF04505">
    <property type="entry name" value="CD225"/>
    <property type="match status" value="1"/>
</dbReference>
<feature type="transmembrane region" description="Helical" evidence="7">
    <location>
        <begin position="141"/>
        <end position="165"/>
    </location>
</feature>
<dbReference type="EMBL" id="JAATIS010003638">
    <property type="protein sequence ID" value="KAG2463696.1"/>
    <property type="molecule type" value="Genomic_DNA"/>
</dbReference>
<reference evidence="8 9" key="1">
    <citation type="journal article" date="2021" name="Cell">
        <title>Tracing the genetic footprints of vertebrate landing in non-teleost ray-finned fishes.</title>
        <authorList>
            <person name="Bi X."/>
            <person name="Wang K."/>
            <person name="Yang L."/>
            <person name="Pan H."/>
            <person name="Jiang H."/>
            <person name="Wei Q."/>
            <person name="Fang M."/>
            <person name="Yu H."/>
            <person name="Zhu C."/>
            <person name="Cai Y."/>
            <person name="He Y."/>
            <person name="Gan X."/>
            <person name="Zeng H."/>
            <person name="Yu D."/>
            <person name="Zhu Y."/>
            <person name="Jiang H."/>
            <person name="Qiu Q."/>
            <person name="Yang H."/>
            <person name="Zhang Y.E."/>
            <person name="Wang W."/>
            <person name="Zhu M."/>
            <person name="He S."/>
            <person name="Zhang G."/>
        </authorList>
    </citation>
    <scope>NUCLEOTIDE SEQUENCE [LARGE SCALE GENOMIC DNA]</scope>
    <source>
        <strain evidence="8">Bchr_013</strain>
    </source>
</reference>
<gene>
    <name evidence="8" type="primary">Tmem265</name>
    <name evidence="8" type="ORF">GTO96_0002274</name>
</gene>
<dbReference type="Proteomes" id="UP000886611">
    <property type="component" value="Unassembled WGS sequence"/>
</dbReference>
<evidence type="ECO:0000256" key="1">
    <source>
        <dbReference type="ARBA" id="ARBA00004370"/>
    </source>
</evidence>
<evidence type="ECO:0000256" key="3">
    <source>
        <dbReference type="ARBA" id="ARBA00022692"/>
    </source>
</evidence>
<feature type="non-terminal residue" evidence="8">
    <location>
        <position position="1"/>
    </location>
</feature>
<feature type="region of interest" description="Disordered" evidence="6">
    <location>
        <begin position="58"/>
        <end position="83"/>
    </location>
</feature>
<evidence type="ECO:0000256" key="5">
    <source>
        <dbReference type="ARBA" id="ARBA00023136"/>
    </source>
</evidence>
<feature type="region of interest" description="Disordered" evidence="6">
    <location>
        <begin position="1"/>
        <end position="41"/>
    </location>
</feature>